<feature type="chain" id="PRO_5044075985" description="Lipoprotein" evidence="1">
    <location>
        <begin position="19"/>
        <end position="88"/>
    </location>
</feature>
<evidence type="ECO:0000313" key="2">
    <source>
        <dbReference type="EMBL" id="NOK39228.1"/>
    </source>
</evidence>
<dbReference type="PROSITE" id="PS51257">
    <property type="entry name" value="PROKAR_LIPOPROTEIN"/>
    <property type="match status" value="1"/>
</dbReference>
<reference evidence="2 3" key="1">
    <citation type="submission" date="2020-05" db="EMBL/GenBank/DDBJ databases">
        <authorList>
            <person name="Whitworth D."/>
        </authorList>
    </citation>
    <scope>NUCLEOTIDE SEQUENCE [LARGE SCALE GENOMIC DNA]</scope>
    <source>
        <strain evidence="2 3">AB043B</strain>
    </source>
</reference>
<dbReference type="AlphaFoldDB" id="A0A3A8HYX7"/>
<evidence type="ECO:0000313" key="3">
    <source>
        <dbReference type="Proteomes" id="UP000563426"/>
    </source>
</evidence>
<sequence length="88" mass="9670">MRSFILGGLLATALMAVGCGGPMEQETEPNLVSQEAPLPDCSNEPNANLYRYYNDAAHTQLIGEFGCYCGGLYYWGGRSVYSEYIQEC</sequence>
<name>A0A3A8HYX7_9BACT</name>
<organism evidence="2 3">
    <name type="scientific">Corallococcus exercitus</name>
    <dbReference type="NCBI Taxonomy" id="2316736"/>
    <lineage>
        <taxon>Bacteria</taxon>
        <taxon>Pseudomonadati</taxon>
        <taxon>Myxococcota</taxon>
        <taxon>Myxococcia</taxon>
        <taxon>Myxococcales</taxon>
        <taxon>Cystobacterineae</taxon>
        <taxon>Myxococcaceae</taxon>
        <taxon>Corallococcus</taxon>
    </lineage>
</organism>
<dbReference type="EMBL" id="JABFJV010000435">
    <property type="protein sequence ID" value="NOK39228.1"/>
    <property type="molecule type" value="Genomic_DNA"/>
</dbReference>
<protein>
    <recommendedName>
        <fullName evidence="4">Lipoprotein</fullName>
    </recommendedName>
</protein>
<feature type="signal peptide" evidence="1">
    <location>
        <begin position="1"/>
        <end position="18"/>
    </location>
</feature>
<evidence type="ECO:0000256" key="1">
    <source>
        <dbReference type="SAM" id="SignalP"/>
    </source>
</evidence>
<accession>A0A3A8HYX7</accession>
<keyword evidence="1" id="KW-0732">Signal</keyword>
<proteinExistence type="predicted"/>
<gene>
    <name evidence="2" type="ORF">HMI49_39235</name>
</gene>
<evidence type="ECO:0008006" key="4">
    <source>
        <dbReference type="Google" id="ProtNLM"/>
    </source>
</evidence>
<comment type="caution">
    <text evidence="2">The sequence shown here is derived from an EMBL/GenBank/DDBJ whole genome shotgun (WGS) entry which is preliminary data.</text>
</comment>
<dbReference type="Proteomes" id="UP000563426">
    <property type="component" value="Unassembled WGS sequence"/>
</dbReference>
<keyword evidence="3" id="KW-1185">Reference proteome</keyword>
<dbReference type="RefSeq" id="WP_120526919.1">
    <property type="nucleotide sequence ID" value="NZ_JABFJV010000435.1"/>
</dbReference>
<dbReference type="OrthoDB" id="5518292at2"/>